<organism evidence="2">
    <name type="scientific">Arundo donax</name>
    <name type="common">Giant reed</name>
    <name type="synonym">Donax arundinaceus</name>
    <dbReference type="NCBI Taxonomy" id="35708"/>
    <lineage>
        <taxon>Eukaryota</taxon>
        <taxon>Viridiplantae</taxon>
        <taxon>Streptophyta</taxon>
        <taxon>Embryophyta</taxon>
        <taxon>Tracheophyta</taxon>
        <taxon>Spermatophyta</taxon>
        <taxon>Magnoliopsida</taxon>
        <taxon>Liliopsida</taxon>
        <taxon>Poales</taxon>
        <taxon>Poaceae</taxon>
        <taxon>PACMAD clade</taxon>
        <taxon>Arundinoideae</taxon>
        <taxon>Arundineae</taxon>
        <taxon>Arundo</taxon>
    </lineage>
</organism>
<dbReference type="AlphaFoldDB" id="A0A0A9FWY5"/>
<feature type="compositionally biased region" description="Low complexity" evidence="1">
    <location>
        <begin position="82"/>
        <end position="99"/>
    </location>
</feature>
<protein>
    <submittedName>
        <fullName evidence="2">MYB-IF35</fullName>
    </submittedName>
</protein>
<name>A0A0A9FWY5_ARUDO</name>
<reference evidence="2" key="1">
    <citation type="submission" date="2014-09" db="EMBL/GenBank/DDBJ databases">
        <authorList>
            <person name="Magalhaes I.L.F."/>
            <person name="Oliveira U."/>
            <person name="Santos F.R."/>
            <person name="Vidigal T.H.D.A."/>
            <person name="Brescovit A.D."/>
            <person name="Santos A.J."/>
        </authorList>
    </citation>
    <scope>NUCLEOTIDE SEQUENCE</scope>
    <source>
        <tissue evidence="2">Shoot tissue taken approximately 20 cm above the soil surface</tissue>
    </source>
</reference>
<proteinExistence type="predicted"/>
<feature type="region of interest" description="Disordered" evidence="1">
    <location>
        <begin position="75"/>
        <end position="146"/>
    </location>
</feature>
<feature type="compositionally biased region" description="Polar residues" evidence="1">
    <location>
        <begin position="106"/>
        <end position="121"/>
    </location>
</feature>
<sequence>MPVNGNKRSNSTTYFSTFSSIFTVHQARPTDKNATEALPHLTHHQTHRTLRQQKLKRRFRVTVYILSRKNRSDITSSCCPPSGTTMSSMSHTSESHMSSLAEMSSPIRSQSMALSPSSWATSPVGPPGPLSLSMHDPSGPTSSFGLPGPRSALTISSLRPSGPSSSPSDVTPLACACSSLWAGHGWELGVETFMAASSSFFSSRCCCSTSAVFSFSFSFFTFFSFPPLAPAPRLARPPRRLPPPGSLLRSTLTTTPSRKSLALLLRCEFQ</sequence>
<reference evidence="2" key="2">
    <citation type="journal article" date="2015" name="Data Brief">
        <title>Shoot transcriptome of the giant reed, Arundo donax.</title>
        <authorList>
            <person name="Barrero R.A."/>
            <person name="Guerrero F.D."/>
            <person name="Moolhuijzen P."/>
            <person name="Goolsby J.A."/>
            <person name="Tidwell J."/>
            <person name="Bellgard S.E."/>
            <person name="Bellgard M.I."/>
        </authorList>
    </citation>
    <scope>NUCLEOTIDE SEQUENCE</scope>
    <source>
        <tissue evidence="2">Shoot tissue taken approximately 20 cm above the soil surface</tissue>
    </source>
</reference>
<evidence type="ECO:0000256" key="1">
    <source>
        <dbReference type="SAM" id="MobiDB-lite"/>
    </source>
</evidence>
<accession>A0A0A9FWY5</accession>
<dbReference type="EMBL" id="GBRH01185028">
    <property type="protein sequence ID" value="JAE12868.1"/>
    <property type="molecule type" value="Transcribed_RNA"/>
</dbReference>
<evidence type="ECO:0000313" key="2">
    <source>
        <dbReference type="EMBL" id="JAE12868.1"/>
    </source>
</evidence>